<feature type="non-terminal residue" evidence="3">
    <location>
        <position position="1"/>
    </location>
</feature>
<dbReference type="GO" id="GO:0016772">
    <property type="term" value="F:transferase activity, transferring phosphorus-containing groups"/>
    <property type="evidence" value="ECO:0007669"/>
    <property type="project" value="InterPro"/>
</dbReference>
<dbReference type="EMBL" id="UINC01023876">
    <property type="protein sequence ID" value="SVA96414.1"/>
    <property type="molecule type" value="Genomic_DNA"/>
</dbReference>
<dbReference type="Gene3D" id="3.50.30.10">
    <property type="entry name" value="Phosphohistidine domain"/>
    <property type="match status" value="1"/>
</dbReference>
<dbReference type="AlphaFoldDB" id="A0A382A4S9"/>
<evidence type="ECO:0000256" key="1">
    <source>
        <dbReference type="SAM" id="MobiDB-lite"/>
    </source>
</evidence>
<evidence type="ECO:0000259" key="2">
    <source>
        <dbReference type="Pfam" id="PF00391"/>
    </source>
</evidence>
<dbReference type="Pfam" id="PF00391">
    <property type="entry name" value="PEP-utilizers"/>
    <property type="match status" value="1"/>
</dbReference>
<gene>
    <name evidence="3" type="ORF">METZ01_LOCUS149268</name>
</gene>
<dbReference type="InterPro" id="IPR036637">
    <property type="entry name" value="Phosphohistidine_dom_sf"/>
</dbReference>
<feature type="domain" description="PEP-utilising enzyme mobile" evidence="2">
    <location>
        <begin position="53"/>
        <end position="105"/>
    </location>
</feature>
<evidence type="ECO:0000313" key="3">
    <source>
        <dbReference type="EMBL" id="SVA96414.1"/>
    </source>
</evidence>
<feature type="region of interest" description="Disordered" evidence="1">
    <location>
        <begin position="102"/>
        <end position="126"/>
    </location>
</feature>
<accession>A0A382A4S9</accession>
<reference evidence="3" key="1">
    <citation type="submission" date="2018-05" db="EMBL/GenBank/DDBJ databases">
        <authorList>
            <person name="Lanie J.A."/>
            <person name="Ng W.-L."/>
            <person name="Kazmierczak K.M."/>
            <person name="Andrzejewski T.M."/>
            <person name="Davidsen T.M."/>
            <person name="Wayne K.J."/>
            <person name="Tettelin H."/>
            <person name="Glass J.I."/>
            <person name="Rusch D."/>
            <person name="Podicherti R."/>
            <person name="Tsui H.-C.T."/>
            <person name="Winkler M.E."/>
        </authorList>
    </citation>
    <scope>NUCLEOTIDE SEQUENCE</scope>
</reference>
<organism evidence="3">
    <name type="scientific">marine metagenome</name>
    <dbReference type="NCBI Taxonomy" id="408172"/>
    <lineage>
        <taxon>unclassified sequences</taxon>
        <taxon>metagenomes</taxon>
        <taxon>ecological metagenomes</taxon>
    </lineage>
</organism>
<dbReference type="SUPFAM" id="SSF52009">
    <property type="entry name" value="Phosphohistidine domain"/>
    <property type="match status" value="1"/>
</dbReference>
<sequence>VRPAEGAGATVPAVQEIGRGDPTFDFEPTRGTWRRLEGPADVLDLMDSGAEGVVAAIRDAGATFLSPIFDELAGVVCTGGTIRSHIGIISREFQVPGVIGAQIDDEPDAGTEVELSSSGEIRRIDG</sequence>
<protein>
    <recommendedName>
        <fullName evidence="2">PEP-utilising enzyme mobile domain-containing protein</fullName>
    </recommendedName>
</protein>
<name>A0A382A4S9_9ZZZZ</name>
<dbReference type="InterPro" id="IPR008279">
    <property type="entry name" value="PEP-util_enz_mobile_dom"/>
</dbReference>
<proteinExistence type="predicted"/>